<evidence type="ECO:0000256" key="8">
    <source>
        <dbReference type="ARBA" id="ARBA00022840"/>
    </source>
</evidence>
<dbReference type="InterPro" id="IPR006274">
    <property type="entry name" value="CarbamoylP_synth_ssu"/>
</dbReference>
<dbReference type="SUPFAM" id="SSF52021">
    <property type="entry name" value="Carbamoyl phosphate synthetase, small subunit N-terminal domain"/>
    <property type="match status" value="1"/>
</dbReference>
<keyword evidence="10 13" id="KW-0665">Pyrimidine biosynthesis</keyword>
<dbReference type="NCBIfam" id="NF009475">
    <property type="entry name" value="PRK12838.1"/>
    <property type="match status" value="1"/>
</dbReference>
<keyword evidence="9 13" id="KW-0315">Glutamine amidotransferase</keyword>
<dbReference type="Pfam" id="PF00988">
    <property type="entry name" value="CPSase_sm_chain"/>
    <property type="match status" value="1"/>
</dbReference>
<dbReference type="InterPro" id="IPR017926">
    <property type="entry name" value="GATASE"/>
</dbReference>
<dbReference type="GO" id="GO:0004359">
    <property type="term" value="F:glutaminase activity"/>
    <property type="evidence" value="ECO:0007669"/>
    <property type="project" value="RHEA"/>
</dbReference>
<dbReference type="GeneID" id="9131691"/>
<comment type="function">
    <text evidence="13">Small subunit of the glutamine-dependent carbamoyl phosphate synthetase (CPSase). CPSase catalyzes the formation of carbamoyl phosphate from the ammonia moiety of glutamine, carbonate, and phosphate donated by ATP, constituting the first step of 2 biosynthetic pathways, one leading to arginine and/or urea and the other to pyrimidine nucleotides. The small subunit (glutamine amidotransferase) binds and cleaves glutamine to supply the large subunit with the substrate ammonia.</text>
</comment>
<dbReference type="Gene3D" id="3.50.30.20">
    <property type="entry name" value="Carbamoyl-phosphate synthase small subunit, N-terminal domain"/>
    <property type="match status" value="1"/>
</dbReference>
<dbReference type="EMBL" id="CP002009">
    <property type="protein sequence ID" value="ADG13351.1"/>
    <property type="molecule type" value="Genomic_DNA"/>
</dbReference>
<dbReference type="UniPathway" id="UPA00068">
    <property type="reaction ID" value="UER00171"/>
</dbReference>
<feature type="binding site" evidence="13">
    <location>
        <position position="218"/>
    </location>
    <ligand>
        <name>L-glutamine</name>
        <dbReference type="ChEBI" id="CHEBI:58359"/>
    </ligand>
</feature>
<dbReference type="InterPro" id="IPR035686">
    <property type="entry name" value="CPSase_GATase1"/>
</dbReference>
<dbReference type="InterPro" id="IPR050472">
    <property type="entry name" value="Anth_synth/Amidotransfase"/>
</dbReference>
<dbReference type="SUPFAM" id="SSF52317">
    <property type="entry name" value="Class I glutamine amidotransferase-like"/>
    <property type="match status" value="1"/>
</dbReference>
<comment type="subunit">
    <text evidence="13">Composed of two chains; the small (or glutamine) chain promotes the hydrolysis of glutamine to ammonia, which is used by the large (or ammonia) chain to synthesize carbamoyl phosphate. Tetramer of heterodimers (alpha,beta)4.</text>
</comment>
<dbReference type="PANTHER" id="PTHR43418:SF7">
    <property type="entry name" value="CARBAMOYL-PHOSPHATE SYNTHASE SMALL CHAIN"/>
    <property type="match status" value="1"/>
</dbReference>
<evidence type="ECO:0000256" key="4">
    <source>
        <dbReference type="ARBA" id="ARBA00022571"/>
    </source>
</evidence>
<dbReference type="KEGG" id="mif:Metin_0684"/>
<comment type="catalytic activity">
    <reaction evidence="11 13">
        <text>hydrogencarbonate + L-glutamine + 2 ATP + H2O = carbamoyl phosphate + L-glutamate + 2 ADP + phosphate + 2 H(+)</text>
        <dbReference type="Rhea" id="RHEA:18633"/>
        <dbReference type="ChEBI" id="CHEBI:15377"/>
        <dbReference type="ChEBI" id="CHEBI:15378"/>
        <dbReference type="ChEBI" id="CHEBI:17544"/>
        <dbReference type="ChEBI" id="CHEBI:29985"/>
        <dbReference type="ChEBI" id="CHEBI:30616"/>
        <dbReference type="ChEBI" id="CHEBI:43474"/>
        <dbReference type="ChEBI" id="CHEBI:58228"/>
        <dbReference type="ChEBI" id="CHEBI:58359"/>
        <dbReference type="ChEBI" id="CHEBI:456216"/>
        <dbReference type="EC" id="6.3.5.5"/>
    </reaction>
</comment>
<feature type="active site" evidence="13">
    <location>
        <position position="327"/>
    </location>
</feature>
<evidence type="ECO:0000313" key="16">
    <source>
        <dbReference type="Proteomes" id="UP000002061"/>
    </source>
</evidence>
<evidence type="ECO:0000256" key="1">
    <source>
        <dbReference type="ARBA" id="ARBA00004812"/>
    </source>
</evidence>
<dbReference type="Gene3D" id="3.40.50.880">
    <property type="match status" value="1"/>
</dbReference>
<dbReference type="SMART" id="SM01097">
    <property type="entry name" value="CPSase_sm_chain"/>
    <property type="match status" value="1"/>
</dbReference>
<dbReference type="CDD" id="cd01744">
    <property type="entry name" value="GATase1_CPSase"/>
    <property type="match status" value="1"/>
</dbReference>
<comment type="pathway">
    <text evidence="2 13">Amino-acid biosynthesis; L-arginine biosynthesis; carbamoyl phosphate from bicarbonate: step 1/1.</text>
</comment>
<keyword evidence="7 13" id="KW-0547">Nucleotide-binding</keyword>
<dbReference type="PROSITE" id="PS51273">
    <property type="entry name" value="GATASE_TYPE_1"/>
    <property type="match status" value="1"/>
</dbReference>
<comment type="catalytic activity">
    <reaction evidence="12 13">
        <text>L-glutamine + H2O = L-glutamate + NH4(+)</text>
        <dbReference type="Rhea" id="RHEA:15889"/>
        <dbReference type="ChEBI" id="CHEBI:15377"/>
        <dbReference type="ChEBI" id="CHEBI:28938"/>
        <dbReference type="ChEBI" id="CHEBI:29985"/>
        <dbReference type="ChEBI" id="CHEBI:58359"/>
    </reaction>
</comment>
<evidence type="ECO:0000256" key="11">
    <source>
        <dbReference type="ARBA" id="ARBA00048816"/>
    </source>
</evidence>
<evidence type="ECO:0000259" key="14">
    <source>
        <dbReference type="SMART" id="SM01097"/>
    </source>
</evidence>
<dbReference type="GO" id="GO:0005524">
    <property type="term" value="F:ATP binding"/>
    <property type="evidence" value="ECO:0007669"/>
    <property type="project" value="UniProtKB-UniRule"/>
</dbReference>
<dbReference type="Pfam" id="PF00117">
    <property type="entry name" value="GATase"/>
    <property type="match status" value="1"/>
</dbReference>
<feature type="binding site" evidence="13">
    <location>
        <position position="288"/>
    </location>
    <ligand>
        <name>L-glutamine</name>
        <dbReference type="ChEBI" id="CHEBI:58359"/>
    </ligand>
</feature>
<dbReference type="PRINTS" id="PR00096">
    <property type="entry name" value="GATASE"/>
</dbReference>
<feature type="region of interest" description="CPSase" evidence="13">
    <location>
        <begin position="1"/>
        <end position="167"/>
    </location>
</feature>
<feature type="domain" description="Carbamoyl-phosphate synthase small subunit N-terminal" evidence="14">
    <location>
        <begin position="1"/>
        <end position="129"/>
    </location>
</feature>
<dbReference type="PRINTS" id="PR00099">
    <property type="entry name" value="CPSGATASE"/>
</dbReference>
<feature type="active site" description="Nucleophile" evidence="13">
    <location>
        <position position="243"/>
    </location>
</feature>
<dbReference type="OrthoDB" id="7675at2157"/>
<feature type="active site" evidence="13">
    <location>
        <position position="325"/>
    </location>
</feature>
<dbReference type="InterPro" id="IPR002474">
    <property type="entry name" value="CarbamoylP_synth_ssu_N"/>
</dbReference>
<evidence type="ECO:0000256" key="9">
    <source>
        <dbReference type="ARBA" id="ARBA00022962"/>
    </source>
</evidence>
<evidence type="ECO:0000256" key="6">
    <source>
        <dbReference type="ARBA" id="ARBA00022605"/>
    </source>
</evidence>
<dbReference type="NCBIfam" id="TIGR01368">
    <property type="entry name" value="CPSaseIIsmall"/>
    <property type="match status" value="1"/>
</dbReference>
<dbReference type="UniPathway" id="UPA00070">
    <property type="reaction ID" value="UER00115"/>
</dbReference>
<gene>
    <name evidence="13" type="primary">carA</name>
    <name evidence="15" type="ordered locus">Metin_0684</name>
</gene>
<evidence type="ECO:0000256" key="10">
    <source>
        <dbReference type="ARBA" id="ARBA00022975"/>
    </source>
</evidence>
<dbReference type="STRING" id="573063.Metin_0684"/>
<feature type="binding site" evidence="13">
    <location>
        <position position="44"/>
    </location>
    <ligand>
        <name>L-glutamine</name>
        <dbReference type="ChEBI" id="CHEBI:58359"/>
    </ligand>
</feature>
<keyword evidence="6 13" id="KW-0028">Amino-acid biosynthesis</keyword>
<dbReference type="EC" id="6.3.5.5" evidence="13"/>
<evidence type="ECO:0000256" key="3">
    <source>
        <dbReference type="ARBA" id="ARBA00007800"/>
    </source>
</evidence>
<name>D5VRZ8_METIM</name>
<keyword evidence="4 13" id="KW-0055">Arginine biosynthesis</keyword>
<protein>
    <recommendedName>
        <fullName evidence="13">Carbamoyl phosphate synthase small chain</fullName>
        <ecNumber evidence="13">6.3.5.5</ecNumber>
    </recommendedName>
    <alternativeName>
        <fullName evidence="13">Carbamoyl phosphate synthetase glutamine chain</fullName>
    </alternativeName>
</protein>
<keyword evidence="8 13" id="KW-0067">ATP-binding</keyword>
<dbReference type="GO" id="GO:0006207">
    <property type="term" value="P:'de novo' pyrimidine nucleobase biosynthetic process"/>
    <property type="evidence" value="ECO:0007669"/>
    <property type="project" value="InterPro"/>
</dbReference>
<comment type="similarity">
    <text evidence="3 13">Belongs to the CarA family.</text>
</comment>
<feature type="binding site" evidence="13">
    <location>
        <position position="216"/>
    </location>
    <ligand>
        <name>L-glutamine</name>
        <dbReference type="ChEBI" id="CHEBI:58359"/>
    </ligand>
</feature>
<dbReference type="HAMAP" id="MF_01209">
    <property type="entry name" value="CPSase_S_chain"/>
    <property type="match status" value="1"/>
</dbReference>
<reference evidence="15" key="1">
    <citation type="submission" date="2010-04" db="EMBL/GenBank/DDBJ databases">
        <title>Complete sequence of Methanocaldococcus infernus ME.</title>
        <authorList>
            <consortium name="US DOE Joint Genome Institute"/>
            <person name="Lucas S."/>
            <person name="Copeland A."/>
            <person name="Lapidus A."/>
            <person name="Cheng J.-F."/>
            <person name="Bruce D."/>
            <person name="Goodwin L."/>
            <person name="Pitluck S."/>
            <person name="Munk A.C."/>
            <person name="Detter J.C."/>
            <person name="Han C."/>
            <person name="Tapia R."/>
            <person name="Land M."/>
            <person name="Hauser L."/>
            <person name="Kyrpides N."/>
            <person name="Mikhailova N."/>
            <person name="Sieprawska-Lupa M."/>
            <person name="Whitman W.B."/>
            <person name="Woyke T."/>
        </authorList>
    </citation>
    <scope>NUCLEOTIDE SEQUENCE [LARGE SCALE GENOMIC DNA]</scope>
    <source>
        <strain evidence="15">ME</strain>
    </source>
</reference>
<accession>D5VRZ8</accession>
<evidence type="ECO:0000313" key="15">
    <source>
        <dbReference type="EMBL" id="ADG13351.1"/>
    </source>
</evidence>
<evidence type="ECO:0000256" key="2">
    <source>
        <dbReference type="ARBA" id="ARBA00005077"/>
    </source>
</evidence>
<comment type="pathway">
    <text evidence="1 13">Pyrimidine metabolism; UMP biosynthesis via de novo pathway; (S)-dihydroorotate from bicarbonate: step 1/3.</text>
</comment>
<dbReference type="RefSeq" id="WP_013100097.1">
    <property type="nucleotide sequence ID" value="NC_014122.1"/>
</dbReference>
<dbReference type="GO" id="GO:0006526">
    <property type="term" value="P:L-arginine biosynthetic process"/>
    <property type="evidence" value="ECO:0007669"/>
    <property type="project" value="UniProtKB-UniRule"/>
</dbReference>
<evidence type="ECO:0000256" key="13">
    <source>
        <dbReference type="HAMAP-Rule" id="MF_01209"/>
    </source>
</evidence>
<keyword evidence="16" id="KW-1185">Reference proteome</keyword>
<feature type="binding site" evidence="13">
    <location>
        <position position="247"/>
    </location>
    <ligand>
        <name>L-glutamine</name>
        <dbReference type="ChEBI" id="CHEBI:58359"/>
    </ligand>
</feature>
<dbReference type="PANTHER" id="PTHR43418">
    <property type="entry name" value="MULTIFUNCTIONAL TRYPTOPHAN BIOSYNTHESIS PROTEIN-RELATED"/>
    <property type="match status" value="1"/>
</dbReference>
<feature type="binding site" evidence="13">
    <location>
        <position position="285"/>
    </location>
    <ligand>
        <name>L-glutamine</name>
        <dbReference type="ChEBI" id="CHEBI:58359"/>
    </ligand>
</feature>
<dbReference type="GO" id="GO:0044205">
    <property type="term" value="P:'de novo' UMP biosynthetic process"/>
    <property type="evidence" value="ECO:0007669"/>
    <property type="project" value="UniProtKB-UniRule"/>
</dbReference>
<dbReference type="GO" id="GO:0006541">
    <property type="term" value="P:glutamine metabolic process"/>
    <property type="evidence" value="ECO:0007669"/>
    <property type="project" value="InterPro"/>
</dbReference>
<sequence>MVYLVLEDGTIFEGKRFGSEKECLGEIVFCTAMVGYVEAITDPSYKGQILTFTYPLIGNYGVSEEWFESDGVKCEGVVIKELNFTSHHKGKKELDDLLKEYDVPGIYGVDTRELTKRIRVYGAMKAGIGEDKEELLEKVKKHKDISELNLVEEVSIKEPKVIGKGKRRVVLLDCGVKRGIVNNLLDNNIELIIVPYNTSYKEILDYDPNGLFISNGPGDPRVLKEIIENIKKLINELPIYGICLGHQLLSLALGAKIKKLKFGHHGINQPVKDFETGRVYITSQNHNYAVYEIPDCLEVTQINLNDKSIEGIKHKELPIKGVQYHPEARPGPHDTLSYFEEFKKIVREY</sequence>
<dbReference type="HOGENOM" id="CLU_035901_2_1_2"/>
<dbReference type="Proteomes" id="UP000002061">
    <property type="component" value="Chromosome"/>
</dbReference>
<dbReference type="FunFam" id="3.50.30.20:FF:000001">
    <property type="entry name" value="Carbamoyl-phosphate synthase small chain"/>
    <property type="match status" value="1"/>
</dbReference>
<organism evidence="15 16">
    <name type="scientific">Methanocaldococcus infernus (strain DSM 11812 / JCM 15783 / ME)</name>
    <dbReference type="NCBI Taxonomy" id="573063"/>
    <lineage>
        <taxon>Archaea</taxon>
        <taxon>Methanobacteriati</taxon>
        <taxon>Methanobacteriota</taxon>
        <taxon>Methanomada group</taxon>
        <taxon>Methanococci</taxon>
        <taxon>Methanococcales</taxon>
        <taxon>Methanocaldococcaceae</taxon>
        <taxon>Methanocaldococcus</taxon>
    </lineage>
</organism>
<keyword evidence="5 13" id="KW-0436">Ligase</keyword>
<proteinExistence type="inferred from homology"/>
<evidence type="ECO:0000256" key="5">
    <source>
        <dbReference type="ARBA" id="ARBA00022598"/>
    </source>
</evidence>
<dbReference type="PRINTS" id="PR00097">
    <property type="entry name" value="ANTSNTHASEII"/>
</dbReference>
<dbReference type="GO" id="GO:0004088">
    <property type="term" value="F:carbamoyl-phosphate synthase (glutamine-hydrolyzing) activity"/>
    <property type="evidence" value="ECO:0007669"/>
    <property type="project" value="UniProtKB-UniRule"/>
</dbReference>
<dbReference type="InterPro" id="IPR036480">
    <property type="entry name" value="CarbP_synth_ssu_N_sf"/>
</dbReference>
<dbReference type="InterPro" id="IPR029062">
    <property type="entry name" value="Class_I_gatase-like"/>
</dbReference>
<dbReference type="eggNOG" id="arCOG00064">
    <property type="taxonomic scope" value="Archaea"/>
</dbReference>
<comment type="caution">
    <text evidence="13">Lacks conserved residue(s) required for the propagation of feature annotation.</text>
</comment>
<evidence type="ECO:0000256" key="12">
    <source>
        <dbReference type="ARBA" id="ARBA00049285"/>
    </source>
</evidence>
<dbReference type="AlphaFoldDB" id="D5VRZ8"/>
<feature type="binding site" evidence="13">
    <location>
        <position position="244"/>
    </location>
    <ligand>
        <name>L-glutamine</name>
        <dbReference type="ChEBI" id="CHEBI:58359"/>
    </ligand>
</feature>
<evidence type="ECO:0000256" key="7">
    <source>
        <dbReference type="ARBA" id="ARBA00022741"/>
    </source>
</evidence>